<evidence type="ECO:0000313" key="2">
    <source>
        <dbReference type="WBParaSite" id="RSKR_0001010100.1"/>
    </source>
</evidence>
<name>A0AC35UCB8_9BILA</name>
<reference evidence="2" key="1">
    <citation type="submission" date="2016-11" db="UniProtKB">
        <authorList>
            <consortium name="WormBaseParasite"/>
        </authorList>
    </citation>
    <scope>IDENTIFICATION</scope>
    <source>
        <strain evidence="2">KR3021</strain>
    </source>
</reference>
<organism evidence="1 2">
    <name type="scientific">Rhabditophanes sp. KR3021</name>
    <dbReference type="NCBI Taxonomy" id="114890"/>
    <lineage>
        <taxon>Eukaryota</taxon>
        <taxon>Metazoa</taxon>
        <taxon>Ecdysozoa</taxon>
        <taxon>Nematoda</taxon>
        <taxon>Chromadorea</taxon>
        <taxon>Rhabditida</taxon>
        <taxon>Tylenchina</taxon>
        <taxon>Panagrolaimomorpha</taxon>
        <taxon>Strongyloidoidea</taxon>
        <taxon>Alloionematidae</taxon>
        <taxon>Rhabditophanes</taxon>
    </lineage>
</organism>
<evidence type="ECO:0000313" key="1">
    <source>
        <dbReference type="Proteomes" id="UP000095286"/>
    </source>
</evidence>
<proteinExistence type="predicted"/>
<dbReference type="Proteomes" id="UP000095286">
    <property type="component" value="Unplaced"/>
</dbReference>
<accession>A0AC35UCB8</accession>
<sequence length="1432" mass="162760">MSNHFRANEDTFLDALVAPLVHESQSGRSSPDIKNKEDYVRVFIFQLVTALQYMHDRKIAHLDLRPEVILLQDNHLRIADFGENQHVEHGRITDEFRASPEFVAPEVIKGEHVGLFADLWSVGVLTFVLIAGVSPFLGENDEETLLNVAQGKFNLQCGRLSHVTNEAIDFIDRLLVMNPLRRMTASEALLHPWISNPALLDANLSSDCLREFKYRHKWLERRVFVQQAETENIQTFDSVPLTEFSEAHPTQHHISQIPEPIAVYDFLSIKDRPRLIEPTQRYGNRFSPDSNYSSVSPSSSGSSLNRLPYPLALTYFDEYQGLYQSESEESIPALTAEDYARAKLGAHLINSRDTSAKNTPSPFSIPSASLDSEGSPMINTERKQLKAQDRGECPSAAVQFKKELERKLVKAAEATVREEEFQLRESIPHPIPPIHLVRGEHRLIEEEIANRILSDISEENSIAGSMMSLDDIEPLPQNNLNSKKRTNKDGSMTPSDVSLCEDLSCTPLASPSLTLEIAGGGNESPKAFFKDKGFPIPSEQLDPAVPVGAPLFVEGLGQKLVLDLAEERPRSRGALSPNLRSRPGTKSPIMLSPGREHSMEVVISTKRGRQRMTKEKFDEADEDDSQNDPLKKQQKASSLLHDDDDFEALMAEAENIKAQYKENRPKDDTNKDTNKDLKKDSKNDIKLEVQPAVSIKITPDDSLNQKAMEKRKTFEEELEKYRPKNFFKEEEWERAKPDIDDCFYDSQYQIGPDTLLLASRGAGFNARVRDYRRELFGDAAPYVNQGYLGYRNRDISVRERRRYTDLIKEEPRKLDTTGVTEEYSKMLSNVHNSIANLPGHGEATILRTKEKDGDVVFKQRLRDTYWYAGKEKLAFEVQVLGSPTDVIWKYDNVVLQESDKIRIRNDKNVYKLEILKPEQFELGEYSCEARNKTSVDKTSCRAYIGIAPGQCGRPDVELASDTEVLITWTAPTMSTTLEGIFYKLEVRPASEKDYSSPWTVISDKIDGEVCLVKHLHPQGVYQFRVCGRSGNLWGVPSLNSRIIKTHRRGVPKLQAELLKRDVLITAVSVPNKPSRSKDKVGLSEIQEEEESGHETMEESVENSEDDHENTPTPEFGVNLVVGENVDKRFDIEREIFRGRYSVVYNTIDNKNEGRSLCIAKKRLSQAPDCPSAINEYENLKACQSINVVQLLAAYEKNDTLTLITEKLYEDVFHRFCSLENYNEEAIVLTIRQIVSVLHWIHYKGILHLDVNPENVMFVNKRSWFVKLIDFGNSQRIEDGKIKPTVHQRIDWKAPEVIKGDVLTEKTDMWGMGLIAFTILSGFHPFSSKNDKPDEIQEAIINVKCDPNLIPVQATQEALRFATWATKKDPRRRMSTQEALEDRWLASDSSIVRRREAVNYSSSRLRKTADYTMRRVPQLNGTDMTPSKLLEKA</sequence>
<protein>
    <submittedName>
        <fullName evidence="2">Protein kinase domain-containing protein</fullName>
    </submittedName>
</protein>
<dbReference type="WBParaSite" id="RSKR_0001010100.1">
    <property type="protein sequence ID" value="RSKR_0001010100.1"/>
    <property type="gene ID" value="RSKR_0001010100"/>
</dbReference>